<dbReference type="Proteomes" id="UP001465755">
    <property type="component" value="Unassembled WGS sequence"/>
</dbReference>
<organism evidence="14 15">
    <name type="scientific">Symbiochloris irregularis</name>
    <dbReference type="NCBI Taxonomy" id="706552"/>
    <lineage>
        <taxon>Eukaryota</taxon>
        <taxon>Viridiplantae</taxon>
        <taxon>Chlorophyta</taxon>
        <taxon>core chlorophytes</taxon>
        <taxon>Trebouxiophyceae</taxon>
        <taxon>Trebouxiales</taxon>
        <taxon>Trebouxiaceae</taxon>
        <taxon>Symbiochloris</taxon>
    </lineage>
</organism>
<keyword evidence="8" id="KW-0677">Repeat</keyword>
<evidence type="ECO:0000256" key="10">
    <source>
        <dbReference type="ARBA" id="ARBA00023034"/>
    </source>
</evidence>
<comment type="function">
    <text evidence="12">Mediates both low-affinity uptake and efflux of sugar across the membrane.</text>
</comment>
<gene>
    <name evidence="14" type="ORF">WJX73_009560</name>
</gene>
<evidence type="ECO:0000256" key="13">
    <source>
        <dbReference type="SAM" id="MobiDB-lite"/>
    </source>
</evidence>
<dbReference type="Pfam" id="PF03083">
    <property type="entry name" value="MtN3_slv"/>
    <property type="match status" value="2"/>
</dbReference>
<proteinExistence type="inferred from homology"/>
<dbReference type="AlphaFoldDB" id="A0AAW1NY77"/>
<feature type="compositionally biased region" description="Basic and acidic residues" evidence="13">
    <location>
        <begin position="240"/>
        <end position="255"/>
    </location>
</feature>
<keyword evidence="15" id="KW-1185">Reference proteome</keyword>
<evidence type="ECO:0000256" key="9">
    <source>
        <dbReference type="ARBA" id="ARBA00022989"/>
    </source>
</evidence>
<dbReference type="PANTHER" id="PTHR10791:SF224">
    <property type="entry name" value="SUGAR TRANSPORTER SWEET"/>
    <property type="match status" value="1"/>
</dbReference>
<feature type="transmembrane region" description="Helical" evidence="12">
    <location>
        <begin position="102"/>
        <end position="120"/>
    </location>
</feature>
<evidence type="ECO:0000256" key="7">
    <source>
        <dbReference type="ARBA" id="ARBA00022692"/>
    </source>
</evidence>
<evidence type="ECO:0000256" key="4">
    <source>
        <dbReference type="ARBA" id="ARBA00022448"/>
    </source>
</evidence>
<dbReference type="EMBL" id="JALJOQ010000064">
    <property type="protein sequence ID" value="KAK9803005.1"/>
    <property type="molecule type" value="Genomic_DNA"/>
</dbReference>
<feature type="transmembrane region" description="Helical" evidence="12">
    <location>
        <begin position="73"/>
        <end position="95"/>
    </location>
</feature>
<feature type="region of interest" description="Disordered" evidence="13">
    <location>
        <begin position="232"/>
        <end position="255"/>
    </location>
</feature>
<evidence type="ECO:0000313" key="15">
    <source>
        <dbReference type="Proteomes" id="UP001465755"/>
    </source>
</evidence>
<keyword evidence="11 12" id="KW-0472">Membrane</keyword>
<feature type="transmembrane region" description="Helical" evidence="12">
    <location>
        <begin position="132"/>
        <end position="149"/>
    </location>
</feature>
<evidence type="ECO:0000256" key="1">
    <source>
        <dbReference type="ARBA" id="ARBA00004651"/>
    </source>
</evidence>
<evidence type="ECO:0000256" key="8">
    <source>
        <dbReference type="ARBA" id="ARBA00022737"/>
    </source>
</evidence>
<sequence length="255" mass="27340">MALSGAGLVLLTYVFPAIGCVVSLLTFSSSVAAVLQVRRKRSIGQLNPVPYPAILAQTTGQVVYGSVIGNWFIFWANAPGLLLGIWLTLSTIPFAAPRVQNIMTACVMLLAIYIATLALVTTHIDAPHHTKATIWGAAGTVALVLYYTAPLSTLIKVVRKRDSSSLHPPLCIMNVVNVVCWLSYGVAIKNPFIWGPETGGAVLSISALALLLIYPRKEIVLERSRLQADGNAASSAGLPRHSDYDSLRDEHSIHG</sequence>
<dbReference type="FunFam" id="1.20.1280.290:FF:000004">
    <property type="entry name" value="Sugar transporter SWEET"/>
    <property type="match status" value="1"/>
</dbReference>
<feature type="transmembrane region" description="Helical" evidence="12">
    <location>
        <begin position="170"/>
        <end position="187"/>
    </location>
</feature>
<accession>A0AAW1NY77</accession>
<keyword evidence="5" id="KW-1003">Cell membrane</keyword>
<dbReference type="GO" id="GO:0005886">
    <property type="term" value="C:plasma membrane"/>
    <property type="evidence" value="ECO:0007669"/>
    <property type="project" value="UniProtKB-SubCell"/>
</dbReference>
<evidence type="ECO:0000256" key="12">
    <source>
        <dbReference type="RuleBase" id="RU910715"/>
    </source>
</evidence>
<dbReference type="Gene3D" id="1.20.1280.290">
    <property type="match status" value="2"/>
</dbReference>
<comment type="subcellular location">
    <subcellularLocation>
        <location evidence="1">Cell membrane</location>
        <topology evidence="1">Multi-pass membrane protein</topology>
    </subcellularLocation>
    <subcellularLocation>
        <location evidence="2">Golgi apparatus membrane</location>
        <topology evidence="2">Multi-pass membrane protein</topology>
    </subcellularLocation>
</comment>
<comment type="caution">
    <text evidence="12">Lacks conserved residue(s) required for the propagation of feature annotation.</text>
</comment>
<keyword evidence="6 12" id="KW-0762">Sugar transport</keyword>
<name>A0AAW1NY77_9CHLO</name>
<keyword evidence="7 12" id="KW-0812">Transmembrane</keyword>
<evidence type="ECO:0000313" key="14">
    <source>
        <dbReference type="EMBL" id="KAK9803005.1"/>
    </source>
</evidence>
<dbReference type="InterPro" id="IPR047664">
    <property type="entry name" value="SWEET"/>
</dbReference>
<evidence type="ECO:0000256" key="3">
    <source>
        <dbReference type="ARBA" id="ARBA00007809"/>
    </source>
</evidence>
<evidence type="ECO:0000256" key="6">
    <source>
        <dbReference type="ARBA" id="ARBA00022597"/>
    </source>
</evidence>
<dbReference type="GO" id="GO:0000139">
    <property type="term" value="C:Golgi membrane"/>
    <property type="evidence" value="ECO:0007669"/>
    <property type="project" value="UniProtKB-SubCell"/>
</dbReference>
<feature type="transmembrane region" description="Helical" evidence="12">
    <location>
        <begin position="13"/>
        <end position="37"/>
    </location>
</feature>
<evidence type="ECO:0000256" key="11">
    <source>
        <dbReference type="ARBA" id="ARBA00023136"/>
    </source>
</evidence>
<dbReference type="GO" id="GO:0051119">
    <property type="term" value="F:sugar transmembrane transporter activity"/>
    <property type="evidence" value="ECO:0007669"/>
    <property type="project" value="InterPro"/>
</dbReference>
<dbReference type="InterPro" id="IPR004316">
    <property type="entry name" value="SWEET_rpt"/>
</dbReference>
<comment type="caution">
    <text evidence="14">The sequence shown here is derived from an EMBL/GenBank/DDBJ whole genome shotgun (WGS) entry which is preliminary data.</text>
</comment>
<keyword evidence="4 12" id="KW-0813">Transport</keyword>
<keyword evidence="10" id="KW-0333">Golgi apparatus</keyword>
<evidence type="ECO:0000256" key="5">
    <source>
        <dbReference type="ARBA" id="ARBA00022475"/>
    </source>
</evidence>
<reference evidence="14 15" key="1">
    <citation type="journal article" date="2024" name="Nat. Commun.">
        <title>Phylogenomics reveals the evolutionary origins of lichenization in chlorophyte algae.</title>
        <authorList>
            <person name="Puginier C."/>
            <person name="Libourel C."/>
            <person name="Otte J."/>
            <person name="Skaloud P."/>
            <person name="Haon M."/>
            <person name="Grisel S."/>
            <person name="Petersen M."/>
            <person name="Berrin J.G."/>
            <person name="Delaux P.M."/>
            <person name="Dal Grande F."/>
            <person name="Keller J."/>
        </authorList>
    </citation>
    <scope>NUCLEOTIDE SEQUENCE [LARGE SCALE GENOMIC DNA]</scope>
    <source>
        <strain evidence="14 15">SAG 2036</strain>
    </source>
</reference>
<dbReference type="PANTHER" id="PTHR10791">
    <property type="entry name" value="RAG1-ACTIVATING PROTEIN 1"/>
    <property type="match status" value="1"/>
</dbReference>
<protein>
    <recommendedName>
        <fullName evidence="12">Bidirectional sugar transporter SWEET</fullName>
    </recommendedName>
</protein>
<feature type="transmembrane region" description="Helical" evidence="12">
    <location>
        <begin position="193"/>
        <end position="214"/>
    </location>
</feature>
<keyword evidence="9 12" id="KW-1133">Transmembrane helix</keyword>
<comment type="similarity">
    <text evidence="3 12">Belongs to the SWEET sugar transporter family.</text>
</comment>
<evidence type="ECO:0000256" key="2">
    <source>
        <dbReference type="ARBA" id="ARBA00004653"/>
    </source>
</evidence>